<dbReference type="InterPro" id="IPR019999">
    <property type="entry name" value="Anth_synth_I-like"/>
</dbReference>
<comment type="caution">
    <text evidence="2">The sequence shown here is derived from an EMBL/GenBank/DDBJ whole genome shotgun (WGS) entry which is preliminary data.</text>
</comment>
<dbReference type="AlphaFoldDB" id="A0A2I0R2R7"/>
<sequence>MRTIGADLWSSTLSKVPYSFPSSIFTLISFSFWAKAEGLTIKNIETSRNHFKFFIGLLLFSSLQDKNFDLQLMKNIYTYLTNNKTQSILAFDPISIFECKDGRCLKEAADFLEKHTEDYRFGYISYDLKNEVEDLKSQNLDRIQFPTVGFFVPKYVVEWNEDEKLNFLKGKADQKALDFIAQFERNKDILPINNVELKPGLSKTEYISKIDELQKEIQYGNIYEVTYCQEFFAENCEIAVLPTYFELNKKTKASFSCFLGWNGKYLLSASPERFLKREGEQLISQPIKGTAKRGSTPKEDLKLKTDLLSSEKERAENVMIVDLVRNDLSRIAKRNSVKVDELFGVYTFETVHQLISTISAEIDKSVSILDILKALFPMGSMTGAPKISAMQLIEKHETFKRGLYSGSVGYFKPNGDFDFNVIIRSILYNEKNKTISCPVGGAITLKSSPEMEYEECLVKVKALKETLQSK</sequence>
<dbReference type="Pfam" id="PF00425">
    <property type="entry name" value="Chorismate_bind"/>
    <property type="match status" value="1"/>
</dbReference>
<gene>
    <name evidence="2" type="ORF">CW751_07930</name>
</gene>
<dbReference type="Proteomes" id="UP000236654">
    <property type="component" value="Unassembled WGS sequence"/>
</dbReference>
<evidence type="ECO:0000313" key="3">
    <source>
        <dbReference type="Proteomes" id="UP000236654"/>
    </source>
</evidence>
<protein>
    <submittedName>
        <fullName evidence="2">Aminodeoxychorismate synthase component I</fullName>
    </submittedName>
</protein>
<dbReference type="InterPro" id="IPR015890">
    <property type="entry name" value="Chorismate_C"/>
</dbReference>
<dbReference type="EMBL" id="PJNI01000008">
    <property type="protein sequence ID" value="PKR80690.1"/>
    <property type="molecule type" value="Genomic_DNA"/>
</dbReference>
<accession>A0A2I0R2R7</accession>
<dbReference type="SUPFAM" id="SSF56322">
    <property type="entry name" value="ADC synthase"/>
    <property type="match status" value="1"/>
</dbReference>
<dbReference type="Gene3D" id="3.60.120.10">
    <property type="entry name" value="Anthranilate synthase"/>
    <property type="match status" value="1"/>
</dbReference>
<dbReference type="PANTHER" id="PTHR11236">
    <property type="entry name" value="AMINOBENZOATE/ANTHRANILATE SYNTHASE"/>
    <property type="match status" value="1"/>
</dbReference>
<organism evidence="2 3">
    <name type="scientific">Brumimicrobium salinarum</name>
    <dbReference type="NCBI Taxonomy" id="2058658"/>
    <lineage>
        <taxon>Bacteria</taxon>
        <taxon>Pseudomonadati</taxon>
        <taxon>Bacteroidota</taxon>
        <taxon>Flavobacteriia</taxon>
        <taxon>Flavobacteriales</taxon>
        <taxon>Crocinitomicaceae</taxon>
        <taxon>Brumimicrobium</taxon>
    </lineage>
</organism>
<dbReference type="PANTHER" id="PTHR11236:SF9">
    <property type="entry name" value="ANTHRANILATE SYNTHASE COMPONENT 1"/>
    <property type="match status" value="1"/>
</dbReference>
<proteinExistence type="predicted"/>
<dbReference type="GO" id="GO:0000162">
    <property type="term" value="P:L-tryptophan biosynthetic process"/>
    <property type="evidence" value="ECO:0007669"/>
    <property type="project" value="TreeGrafter"/>
</dbReference>
<feature type="domain" description="Chorismate-utilising enzyme C-terminal" evidence="1">
    <location>
        <begin position="203"/>
        <end position="459"/>
    </location>
</feature>
<dbReference type="InterPro" id="IPR005801">
    <property type="entry name" value="ADC_synthase"/>
</dbReference>
<dbReference type="OrthoDB" id="9803598at2"/>
<keyword evidence="3" id="KW-1185">Reference proteome</keyword>
<reference evidence="2 3" key="1">
    <citation type="submission" date="2017-12" db="EMBL/GenBank/DDBJ databases">
        <title>The draft genome sequence of Brumimicrobium saltpan LHR20.</title>
        <authorList>
            <person name="Do Z.-J."/>
            <person name="Luo H.-R."/>
        </authorList>
    </citation>
    <scope>NUCLEOTIDE SEQUENCE [LARGE SCALE GENOMIC DNA]</scope>
    <source>
        <strain evidence="2 3">LHR20</strain>
    </source>
</reference>
<name>A0A2I0R2R7_9FLAO</name>
<dbReference type="PRINTS" id="PR00095">
    <property type="entry name" value="ANTSNTHASEI"/>
</dbReference>
<evidence type="ECO:0000313" key="2">
    <source>
        <dbReference type="EMBL" id="PKR80690.1"/>
    </source>
</evidence>
<evidence type="ECO:0000259" key="1">
    <source>
        <dbReference type="Pfam" id="PF00425"/>
    </source>
</evidence>